<dbReference type="PANTHER" id="PTHR28047">
    <property type="entry name" value="PROTEIN DCG1"/>
    <property type="match status" value="1"/>
</dbReference>
<comment type="similarity">
    <text evidence="1">Belongs to the HyuE racemase family.</text>
</comment>
<dbReference type="Gene3D" id="3.40.50.12500">
    <property type="match status" value="1"/>
</dbReference>
<sequence>MKIAYVNPNATAAMTDTMVAVAAQVLPAAQIIGLTNHDGPPAIQGAADGEAALPGVLARIAQAEADGADAVVIGCFDDTGLAEAQGMTSLPVLGIGQSSYVMAAVLGRRFAVMTSLPISIPVIEGNINSGGYAPNCAGVLASDLPVLTIDEGSEETRAHLAACINQAARDTKAGAVILGCAGMAPLRQDLTTRTGVVLIDGVAASATLAQAAVSYLSSAR</sequence>
<dbReference type="InterPro" id="IPR052186">
    <property type="entry name" value="Hydantoin_racemase-like"/>
</dbReference>
<dbReference type="EMBL" id="FMJB01000047">
    <property type="protein sequence ID" value="SCM67729.1"/>
    <property type="molecule type" value="Genomic_DNA"/>
</dbReference>
<keyword evidence="3" id="KW-1185">Reference proteome</keyword>
<evidence type="ECO:0000313" key="2">
    <source>
        <dbReference type="EMBL" id="SCM67729.1"/>
    </source>
</evidence>
<dbReference type="RefSeq" id="WP_072706365.1">
    <property type="nucleotide sequence ID" value="NZ_FMJB01000047.1"/>
</dbReference>
<dbReference type="Proteomes" id="UP000184085">
    <property type="component" value="Unassembled WGS sequence"/>
</dbReference>
<evidence type="ECO:0000256" key="1">
    <source>
        <dbReference type="ARBA" id="ARBA00038414"/>
    </source>
</evidence>
<dbReference type="InterPro" id="IPR015942">
    <property type="entry name" value="Asp/Glu/hydantoin_racemase"/>
</dbReference>
<gene>
    <name evidence="2" type="primary">hyuE</name>
    <name evidence="2" type="ORF">KARMA_1933</name>
</gene>
<dbReference type="Pfam" id="PF01177">
    <property type="entry name" value="Asp_Glu_race"/>
    <property type="match status" value="1"/>
</dbReference>
<accession>A0A1M4MYS3</accession>
<reference evidence="3" key="1">
    <citation type="submission" date="2016-09" db="EMBL/GenBank/DDBJ databases">
        <authorList>
            <person name="Wibberg D."/>
        </authorList>
    </citation>
    <scope>NUCLEOTIDE SEQUENCE [LARGE SCALE GENOMIC DNA]</scope>
</reference>
<protein>
    <submittedName>
        <fullName evidence="2">HyuE hydantoin racemase</fullName>
    </submittedName>
</protein>
<dbReference type="PANTHER" id="PTHR28047:SF5">
    <property type="entry name" value="PROTEIN DCG1"/>
    <property type="match status" value="1"/>
</dbReference>
<name>A0A1M4MYS3_9RHOB</name>
<dbReference type="InterPro" id="IPR053714">
    <property type="entry name" value="Iso_Racemase_Enz_sf"/>
</dbReference>
<dbReference type="GO" id="GO:0047661">
    <property type="term" value="F:amino-acid racemase activity"/>
    <property type="evidence" value="ECO:0007669"/>
    <property type="project" value="InterPro"/>
</dbReference>
<dbReference type="AlphaFoldDB" id="A0A1M4MYS3"/>
<evidence type="ECO:0000313" key="3">
    <source>
        <dbReference type="Proteomes" id="UP000184085"/>
    </source>
</evidence>
<organism evidence="2 3">
    <name type="scientific">Donghicola eburneus</name>
    <dbReference type="NCBI Taxonomy" id="393278"/>
    <lineage>
        <taxon>Bacteria</taxon>
        <taxon>Pseudomonadati</taxon>
        <taxon>Pseudomonadota</taxon>
        <taxon>Alphaproteobacteria</taxon>
        <taxon>Rhodobacterales</taxon>
        <taxon>Roseobacteraceae</taxon>
        <taxon>Donghicola</taxon>
    </lineage>
</organism>
<proteinExistence type="inferred from homology"/>